<dbReference type="CDD" id="cd00067">
    <property type="entry name" value="GAL4"/>
    <property type="match status" value="1"/>
</dbReference>
<evidence type="ECO:0000259" key="4">
    <source>
        <dbReference type="PROSITE" id="PS50048"/>
    </source>
</evidence>
<reference evidence="5 6" key="1">
    <citation type="submission" date="2014-02" db="EMBL/GenBank/DDBJ databases">
        <title>The genome sequence of the entomopathogenic fungus Metarhizium robertsii ARSEF 2575.</title>
        <authorList>
            <person name="Giuliano Garisto Donzelli B."/>
            <person name="Roe B.A."/>
            <person name="Macmil S.L."/>
            <person name="Krasnoff S.B."/>
            <person name="Gibson D.M."/>
        </authorList>
    </citation>
    <scope>NUCLEOTIDE SEQUENCE [LARGE SCALE GENOMIC DNA]</scope>
    <source>
        <strain evidence="5 6">ARSEF 2575</strain>
    </source>
</reference>
<dbReference type="GO" id="GO:0008270">
    <property type="term" value="F:zinc ion binding"/>
    <property type="evidence" value="ECO:0007669"/>
    <property type="project" value="InterPro"/>
</dbReference>
<name>A0A014P212_9HYPO</name>
<evidence type="ECO:0000256" key="1">
    <source>
        <dbReference type="ARBA" id="ARBA00023242"/>
    </source>
</evidence>
<evidence type="ECO:0000313" key="5">
    <source>
        <dbReference type="EMBL" id="EXU95358.1"/>
    </source>
</evidence>
<dbReference type="SMART" id="SM00066">
    <property type="entry name" value="GAL4"/>
    <property type="match status" value="1"/>
</dbReference>
<dbReference type="HOGENOM" id="CLU_019833_1_1_1"/>
<dbReference type="Pfam" id="PF00172">
    <property type="entry name" value="Zn_clus"/>
    <property type="match status" value="1"/>
</dbReference>
<keyword evidence="2" id="KW-0175">Coiled coil</keyword>
<keyword evidence="1" id="KW-0539">Nucleus</keyword>
<evidence type="ECO:0000256" key="3">
    <source>
        <dbReference type="SAM" id="MobiDB-lite"/>
    </source>
</evidence>
<dbReference type="EMBL" id="JELW01000085">
    <property type="protein sequence ID" value="EXU95358.1"/>
    <property type="molecule type" value="Genomic_DNA"/>
</dbReference>
<dbReference type="PROSITE" id="PS50048">
    <property type="entry name" value="ZN2_CY6_FUNGAL_2"/>
    <property type="match status" value="1"/>
</dbReference>
<dbReference type="PROSITE" id="PS00463">
    <property type="entry name" value="ZN2_CY6_FUNGAL_1"/>
    <property type="match status" value="1"/>
</dbReference>
<organism evidence="5 6">
    <name type="scientific">Metarhizium robertsii</name>
    <dbReference type="NCBI Taxonomy" id="568076"/>
    <lineage>
        <taxon>Eukaryota</taxon>
        <taxon>Fungi</taxon>
        <taxon>Dikarya</taxon>
        <taxon>Ascomycota</taxon>
        <taxon>Pezizomycotina</taxon>
        <taxon>Sordariomycetes</taxon>
        <taxon>Hypocreomycetidae</taxon>
        <taxon>Hypocreales</taxon>
        <taxon>Clavicipitaceae</taxon>
        <taxon>Metarhizium</taxon>
    </lineage>
</organism>
<dbReference type="PANTHER" id="PTHR47256:SF1">
    <property type="entry name" value="ZN(II)2CYS6 TRANSCRIPTION FACTOR (EUROFUNG)"/>
    <property type="match status" value="1"/>
</dbReference>
<dbReference type="AlphaFoldDB" id="A0A014P212"/>
<sequence>MKSNKYILPNPSGSRTHEASDTPQSERLKRRRSTFVACNTCRVRKTGCDGNRPSCTRCMRRGTPCTYVSAGLEETPAMAIRREIETLKQEKSKLQELLNMLRTLPELRSLYLLQKLRLTTVDLNSLLSQDSSSFDEALPRLAVGKLPTQGSIEFQLMIRHAFAYPTLSPLDASALGLTSSLASHLTASAASKILQVNILFKTYYYIPDLIFGLTILSLSQKRNRISPQDPVFLIPEPSTLGAHPLEGSSPSSSERYYDSRLSLLNIRFWSRIKITNDLAATLLSLYLETDHITLGFFNYDLFLTDLVDQRVRYCSELLVSSILSWACLAYCNFDAEIVSIGDELFDEPDNLWHLDQPSDSLPTIAAAQLLALRSMYNGSGDGYSYQKLGIGMAQRMGLFGLANYNIPIEYIEDPESWEKASARTAWGAFNLAAMRSFMFQEGEPALLFPPNASPPGSDGSSQRGEPLEWTSAYYGGERNTVLDHVTIEFANRIFLKLLRWSDGISLIQARGVQSSHQNIIFQLRHTFYSSNELIILTEKQHVVSRINCLALPSFRERPNSGNP</sequence>
<gene>
    <name evidence="5" type="ORF">X797_011575</name>
</gene>
<dbReference type="InterPro" id="IPR001138">
    <property type="entry name" value="Zn2Cys6_DnaBD"/>
</dbReference>
<dbReference type="InterPro" id="IPR036864">
    <property type="entry name" value="Zn2-C6_fun-type_DNA-bd_sf"/>
</dbReference>
<dbReference type="SUPFAM" id="SSF57701">
    <property type="entry name" value="Zn2/Cys6 DNA-binding domain"/>
    <property type="match status" value="1"/>
</dbReference>
<accession>A0A014P212</accession>
<feature type="compositionally biased region" description="Basic and acidic residues" evidence="3">
    <location>
        <begin position="15"/>
        <end position="27"/>
    </location>
</feature>
<evidence type="ECO:0000256" key="2">
    <source>
        <dbReference type="SAM" id="Coils"/>
    </source>
</evidence>
<evidence type="ECO:0000313" key="6">
    <source>
        <dbReference type="Proteomes" id="UP000030151"/>
    </source>
</evidence>
<protein>
    <submittedName>
        <fullName evidence="5">Zn(2)-Cys(6) zinc finger domain protein</fullName>
    </submittedName>
</protein>
<comment type="caution">
    <text evidence="5">The sequence shown here is derived from an EMBL/GenBank/DDBJ whole genome shotgun (WGS) entry which is preliminary data.</text>
</comment>
<dbReference type="eggNOG" id="ENOG502SHPK">
    <property type="taxonomic scope" value="Eukaryota"/>
</dbReference>
<feature type="domain" description="Zn(2)-C6 fungal-type" evidence="4">
    <location>
        <begin position="37"/>
        <end position="67"/>
    </location>
</feature>
<feature type="region of interest" description="Disordered" evidence="3">
    <location>
        <begin position="1"/>
        <end position="29"/>
    </location>
</feature>
<dbReference type="CDD" id="cd12148">
    <property type="entry name" value="fungal_TF_MHR"/>
    <property type="match status" value="1"/>
</dbReference>
<proteinExistence type="predicted"/>
<dbReference type="PANTHER" id="PTHR47256">
    <property type="entry name" value="ZN(II)2CYS6 TRANSCRIPTION FACTOR (EUROFUNG)-RELATED"/>
    <property type="match status" value="1"/>
</dbReference>
<dbReference type="Proteomes" id="UP000030151">
    <property type="component" value="Unassembled WGS sequence"/>
</dbReference>
<dbReference type="InterPro" id="IPR053187">
    <property type="entry name" value="Notoamide_regulator"/>
</dbReference>
<feature type="coiled-coil region" evidence="2">
    <location>
        <begin position="77"/>
        <end position="104"/>
    </location>
</feature>
<dbReference type="GO" id="GO:0000981">
    <property type="term" value="F:DNA-binding transcription factor activity, RNA polymerase II-specific"/>
    <property type="evidence" value="ECO:0007669"/>
    <property type="project" value="InterPro"/>
</dbReference>
<dbReference type="OrthoDB" id="10261408at2759"/>
<dbReference type="Gene3D" id="4.10.240.10">
    <property type="entry name" value="Zn(2)-C6 fungal-type DNA-binding domain"/>
    <property type="match status" value="1"/>
</dbReference>